<sequence length="1336" mass="139791">MSQNKVETQLIADISNLTRGLSEATRAWNDFFRHISQPPPVPPPPRPPSPPPLPPPPAPPPPDYSRWRASFQEVGNQAVEMGRRVQQTGQSMQNAFGPAAAASAFALGSMIKNSREFESQTRKAAVLTAGDYGQVKTAILDMAKDSVYSTGQVAAAFAEMGAKGFDSAQATAALPGVLSAAAASGEDLGMVADTITSALNSFGMEASQSTHVADVLATAANATAAGVGDMQYAFKYVAGPAAQLGISMEELAASVGIMSNAGIKGETAGTALRASLLRLVKPPKAAANELKRLGVSVTDQQGNMKPLGQIIGELKHGMEGMTSAQKGAALATIFGTEAVSGMMALVAAGPEKIDALTQSLVNSDGASKKAADSMLEGWAGAMTKMEASLDVAARAFTDALAPAIMGVAGVIEKLANAFTKLPAPIQTVIASVVAFTTVFLIVATVTGMVVNAIGGGIIMFGKLMLWMSGTSRAAVLLQGAFAALRAAFALLMGPVGAVITILTLIGVALVQLYKHNETFRNFVNACWESIKAVTVAAVESMKSALDSFGAYLSTIPAKFSVMGTAIGSAVGVAVAVVKSKFSEIGQSLGSIFGSTISGLSSAFSGIGAALSPVINFIKMSFSSIGNIIATLTPLIVRLGLSFLGISGPVGWVIAIIASLGATIYKLVNTNDQVKSAFMSAWQSIQSVFGSVVSAVLPIVQSLAEGLVQAFAPLAPEFAKTGQVIAESFATLGPAFAELGAAFGELGSTIASLFGEIVQAVVPLATEMFTQFGQLMQQVMPMVTELIRMFADTTIEIMPFISEGIQFLSQMFSEFATTVLPIFTQAFQTAFPIILQVIQTVFSIAGMLIQGFGEVLSIIATSVIPIILQAVQAVFPVIAAVISAAISVAIPIIQLLGQVISIIATTVIPLILQIVQAVFPVIVSIIQAAIPVAVAIIQGLATIITGVVIPAIQFILSVVQAVFPAVMGIITSVIGIITNIIKLFTSVLKGDWSGAWDAVKGITSNVMSLIGNIIQGAINLIKAVVTSGLNLVKSVFSSVLSAIGSLVSSIFSGIGSVISSTMSAAGSIISSMWNAAKSATSNILNAIYNTVIQIFNNVKSFLSGIDLGSIGRNMMQGLLDGISGMASKIWGKITEIGDGIKDKFKSILSIFSPSRVFRSYGKYIGQGLVNGLDSMIGAVSTATENMAMAAMPKYETIMPTELFQFAGDNPLAKYFNAIFEDGDYLNDWITHIPNSIRDAVQDIGKQMERFEGLTKAEVNSLSRRRLQVSPANELTYRVVNEGSKSRDVLNSSATRESRNLTIENVMIMDGYEVARASEEYIDDMQKDKFTIKSYMKG</sequence>
<proteinExistence type="predicted"/>
<feature type="transmembrane region" description="Helical" evidence="3">
    <location>
        <begin position="487"/>
        <end position="510"/>
    </location>
</feature>
<feature type="transmembrane region" description="Helical" evidence="3">
    <location>
        <begin position="843"/>
        <end position="866"/>
    </location>
</feature>
<protein>
    <submittedName>
        <fullName evidence="5">Phage tail tape measure protein, TP901 family, core region</fullName>
    </submittedName>
</protein>
<organism evidence="5 6">
    <name type="scientific">Bacillus wiedmannii</name>
    <dbReference type="NCBI Taxonomy" id="1890302"/>
    <lineage>
        <taxon>Bacteria</taxon>
        <taxon>Bacillati</taxon>
        <taxon>Bacillota</taxon>
        <taxon>Bacilli</taxon>
        <taxon>Bacillales</taxon>
        <taxon>Bacillaceae</taxon>
        <taxon>Bacillus</taxon>
        <taxon>Bacillus cereus group</taxon>
    </lineage>
</organism>
<keyword evidence="1" id="KW-1188">Viral release from host cell</keyword>
<evidence type="ECO:0000259" key="4">
    <source>
        <dbReference type="Pfam" id="PF10145"/>
    </source>
</evidence>
<dbReference type="InterPro" id="IPR011989">
    <property type="entry name" value="ARM-like"/>
</dbReference>
<dbReference type="EMBL" id="FMZR01000001">
    <property type="protein sequence ID" value="SDC21447.1"/>
    <property type="molecule type" value="Genomic_DNA"/>
</dbReference>
<dbReference type="Pfam" id="PF10145">
    <property type="entry name" value="PhageMin_Tail"/>
    <property type="match status" value="1"/>
</dbReference>
<evidence type="ECO:0000256" key="2">
    <source>
        <dbReference type="SAM" id="MobiDB-lite"/>
    </source>
</evidence>
<feature type="transmembrane region" description="Helical" evidence="3">
    <location>
        <begin position="873"/>
        <end position="892"/>
    </location>
</feature>
<keyword evidence="3" id="KW-0812">Transmembrane</keyword>
<feature type="transmembrane region" description="Helical" evidence="3">
    <location>
        <begin position="929"/>
        <end position="955"/>
    </location>
</feature>
<reference evidence="6" key="1">
    <citation type="submission" date="2016-10" db="EMBL/GenBank/DDBJ databases">
        <authorList>
            <person name="Varghese N."/>
        </authorList>
    </citation>
    <scope>NUCLEOTIDE SEQUENCE [LARGE SCALE GENOMIC DNA]</scope>
    <source>
        <strain evidence="6">KPR-7A</strain>
    </source>
</reference>
<evidence type="ECO:0000256" key="1">
    <source>
        <dbReference type="ARBA" id="ARBA00022612"/>
    </source>
</evidence>
<feature type="transmembrane region" description="Helical" evidence="3">
    <location>
        <begin position="624"/>
        <end position="643"/>
    </location>
</feature>
<dbReference type="RefSeq" id="WP_258957380.1">
    <property type="nucleotide sequence ID" value="NZ_FMZR01000001.1"/>
</dbReference>
<feature type="transmembrane region" description="Helical" evidence="3">
    <location>
        <begin position="814"/>
        <end position="837"/>
    </location>
</feature>
<dbReference type="InterPro" id="IPR010090">
    <property type="entry name" value="Phage_tape_meas"/>
</dbReference>
<feature type="transmembrane region" description="Helical" evidence="3">
    <location>
        <begin position="898"/>
        <end position="922"/>
    </location>
</feature>
<evidence type="ECO:0000256" key="3">
    <source>
        <dbReference type="SAM" id="Phobius"/>
    </source>
</evidence>
<feature type="compositionally biased region" description="Pro residues" evidence="2">
    <location>
        <begin position="37"/>
        <end position="63"/>
    </location>
</feature>
<feature type="transmembrane region" description="Helical" evidence="3">
    <location>
        <begin position="961"/>
        <end position="984"/>
    </location>
</feature>
<name>A0A1G6JRX7_9BACI</name>
<keyword evidence="3" id="KW-1133">Transmembrane helix</keyword>
<dbReference type="SUPFAM" id="SSF48371">
    <property type="entry name" value="ARM repeat"/>
    <property type="match status" value="1"/>
</dbReference>
<gene>
    <name evidence="5" type="ORF">SAMN04487767_101493</name>
</gene>
<accession>A0A1G6JRX7</accession>
<dbReference type="PANTHER" id="PTHR37813:SF1">
    <property type="entry name" value="FELS-2 PROPHAGE PROTEIN"/>
    <property type="match status" value="1"/>
</dbReference>
<feature type="region of interest" description="Disordered" evidence="2">
    <location>
        <begin position="28"/>
        <end position="64"/>
    </location>
</feature>
<dbReference type="InterPro" id="IPR016024">
    <property type="entry name" value="ARM-type_fold"/>
</dbReference>
<dbReference type="NCBIfam" id="TIGR01760">
    <property type="entry name" value="tape_meas_TP901"/>
    <property type="match status" value="1"/>
</dbReference>
<evidence type="ECO:0000313" key="5">
    <source>
        <dbReference type="EMBL" id="SDC21447.1"/>
    </source>
</evidence>
<keyword evidence="3" id="KW-0472">Membrane</keyword>
<dbReference type="Gene3D" id="1.25.10.10">
    <property type="entry name" value="Leucine-rich Repeat Variant"/>
    <property type="match status" value="1"/>
</dbReference>
<evidence type="ECO:0000313" key="6">
    <source>
        <dbReference type="Proteomes" id="UP000183507"/>
    </source>
</evidence>
<feature type="transmembrane region" description="Helical" evidence="3">
    <location>
        <begin position="559"/>
        <end position="577"/>
    </location>
</feature>
<feature type="transmembrane region" description="Helical" evidence="3">
    <location>
        <begin position="428"/>
        <end position="451"/>
    </location>
</feature>
<dbReference type="Proteomes" id="UP000183507">
    <property type="component" value="Unassembled WGS sequence"/>
</dbReference>
<feature type="transmembrane region" description="Helical" evidence="3">
    <location>
        <begin position="1034"/>
        <end position="1057"/>
    </location>
</feature>
<feature type="domain" description="Phage tail tape measure protein" evidence="4">
    <location>
        <begin position="138"/>
        <end position="335"/>
    </location>
</feature>
<feature type="transmembrane region" description="Helical" evidence="3">
    <location>
        <begin position="649"/>
        <end position="667"/>
    </location>
</feature>
<dbReference type="PANTHER" id="PTHR37813">
    <property type="entry name" value="FELS-2 PROPHAGE PROTEIN"/>
    <property type="match status" value="1"/>
</dbReference>
<feature type="transmembrane region" description="Helical" evidence="3">
    <location>
        <begin position="597"/>
        <end position="617"/>
    </location>
</feature>